<feature type="region of interest" description="Disordered" evidence="1">
    <location>
        <begin position="91"/>
        <end position="175"/>
    </location>
</feature>
<feature type="compositionally biased region" description="Basic residues" evidence="1">
    <location>
        <begin position="140"/>
        <end position="151"/>
    </location>
</feature>
<feature type="compositionally biased region" description="Basic and acidic residues" evidence="1">
    <location>
        <begin position="126"/>
        <end position="139"/>
    </location>
</feature>
<dbReference type="EMBL" id="JAPDFW010000022">
    <property type="protein sequence ID" value="KAJ5079875.1"/>
    <property type="molecule type" value="Genomic_DNA"/>
</dbReference>
<evidence type="ECO:0000313" key="3">
    <source>
        <dbReference type="Proteomes" id="UP001149090"/>
    </source>
</evidence>
<accession>A0A9Q0LXW0</accession>
<feature type="compositionally biased region" description="Basic and acidic residues" evidence="1">
    <location>
        <begin position="152"/>
        <end position="161"/>
    </location>
</feature>
<comment type="caution">
    <text evidence="2">The sequence shown here is derived from an EMBL/GenBank/DDBJ whole genome shotgun (WGS) entry which is preliminary data.</text>
</comment>
<sequence length="299" mass="35455">MDSFQVSLVDSSGEPKLQGLATFKKDHIAFHSEKFEIISYYKKIYKVFLQQKLNIIHCKMLEKKILSIKFENRQNLIDFARKLQTFKQFFAPPPEDDEIEKESDEKPKETEVVKHSHKSKDKIKKQKSENFNKRIEEEKKKKKKQKEKIKKSKSELPKQEKQPLSTATSYESEFERRENKIENEISLDMFSSEIETLYIIKFPDDGTKNAFGEIGIGREIYQIKLPNQRILKAIYTVNTELLFHPKEPSCRLNLGDIKNSFLEFSFRNFEKRNTFSKHFLKSKKLFLEKLKAAPKKKMK</sequence>
<keyword evidence="3" id="KW-1185">Reference proteome</keyword>
<evidence type="ECO:0000256" key="1">
    <source>
        <dbReference type="SAM" id="MobiDB-lite"/>
    </source>
</evidence>
<organism evidence="2 3">
    <name type="scientific">Anaeramoeba ignava</name>
    <name type="common">Anaerobic marine amoeba</name>
    <dbReference type="NCBI Taxonomy" id="1746090"/>
    <lineage>
        <taxon>Eukaryota</taxon>
        <taxon>Metamonada</taxon>
        <taxon>Anaeramoebidae</taxon>
        <taxon>Anaeramoeba</taxon>
    </lineage>
</organism>
<feature type="compositionally biased region" description="Basic residues" evidence="1">
    <location>
        <begin position="115"/>
        <end position="125"/>
    </location>
</feature>
<feature type="compositionally biased region" description="Polar residues" evidence="1">
    <location>
        <begin position="162"/>
        <end position="171"/>
    </location>
</feature>
<dbReference type="Proteomes" id="UP001149090">
    <property type="component" value="Unassembled WGS sequence"/>
</dbReference>
<feature type="compositionally biased region" description="Basic and acidic residues" evidence="1">
    <location>
        <begin position="103"/>
        <end position="114"/>
    </location>
</feature>
<dbReference type="AlphaFoldDB" id="A0A9Q0LXW0"/>
<evidence type="ECO:0000313" key="2">
    <source>
        <dbReference type="EMBL" id="KAJ5079875.1"/>
    </source>
</evidence>
<name>A0A9Q0LXW0_ANAIG</name>
<protein>
    <submittedName>
        <fullName evidence="2">Uncharacterized protein</fullName>
    </submittedName>
</protein>
<proteinExistence type="predicted"/>
<gene>
    <name evidence="2" type="ORF">M0811_04188</name>
</gene>
<reference evidence="2" key="1">
    <citation type="submission" date="2022-10" db="EMBL/GenBank/DDBJ databases">
        <title>Novel sulphate-reducing endosymbionts in the free-living metamonad Anaeramoeba.</title>
        <authorList>
            <person name="Jerlstrom-Hultqvist J."/>
            <person name="Cepicka I."/>
            <person name="Gallot-Lavallee L."/>
            <person name="Salas-Leiva D."/>
            <person name="Curtis B.A."/>
            <person name="Zahonova K."/>
            <person name="Pipaliya S."/>
            <person name="Dacks J."/>
            <person name="Roger A.J."/>
        </authorList>
    </citation>
    <scope>NUCLEOTIDE SEQUENCE</scope>
    <source>
        <strain evidence="2">BMAN</strain>
    </source>
</reference>